<protein>
    <submittedName>
        <fullName evidence="6">Predicted protein</fullName>
    </submittedName>
</protein>
<evidence type="ECO:0000256" key="2">
    <source>
        <dbReference type="ARBA" id="ARBA00022723"/>
    </source>
</evidence>
<evidence type="ECO:0000313" key="6">
    <source>
        <dbReference type="EMBL" id="EDR13320.1"/>
    </source>
</evidence>
<dbReference type="PANTHER" id="PTHR46481">
    <property type="entry name" value="ZINC FINGER BED DOMAIN-CONTAINING PROTEIN 4"/>
    <property type="match status" value="1"/>
</dbReference>
<sequence length="493" mass="56307">MHFFKIIDGLGVVHKTSLITMDNASNNNTMMEGLEALMLQRKIPFDRDGNCICWPAYKQAILANPIRKKRSLVATCRSSGQRRRHLRQIIEDGNESGYWKGKLINGQDKLCPVNLLRDCETRWSSTFLMVDHGLVLYPAIRSFLLDLLQFDLSSHLLPDNEINVLCHIHQILEIPHTAQELLSGELTPSLSMALPAYEDLLTKWKGLQMTIPELQHYINVRITKLEEYIGRARKTCIYVHAMVVNPAMKFDWIKKNQLEEDYQNARQWVLESMVKYQKHQWMSATYTQINCSFSVGTTAANALNHGAGRLCSIDVTVHCSLTAPSLSTLTAAEVTPTAAEVAPTMIPCEMTAEEKRAEEERADAEDWRVALHELQRYEEDGLKKFEGKMSDMVSYWNIKDNVYLLLFPVTMDVLPTQASAVPCEWLLEVLQVLKFSHKKNQLSFVDDLIAREEDYTISGQITEAAFDELYKAGKIEELRELIWNSEDDSTSDI</sequence>
<dbReference type="InterPro" id="IPR052035">
    <property type="entry name" value="ZnF_BED_domain_contain"/>
</dbReference>
<dbReference type="PANTHER" id="PTHR46481:SF10">
    <property type="entry name" value="ZINC FINGER BED DOMAIN-CONTAINING PROTEIN 39"/>
    <property type="match status" value="1"/>
</dbReference>
<evidence type="ECO:0000256" key="1">
    <source>
        <dbReference type="ARBA" id="ARBA00004123"/>
    </source>
</evidence>
<keyword evidence="5" id="KW-0539">Nucleus</keyword>
<dbReference type="AlphaFoldDB" id="B0CVF0"/>
<dbReference type="Proteomes" id="UP000001194">
    <property type="component" value="Unassembled WGS sequence"/>
</dbReference>
<accession>B0CVF0</accession>
<proteinExistence type="predicted"/>
<keyword evidence="7" id="KW-1185">Reference proteome</keyword>
<dbReference type="RefSeq" id="XP_001875818.1">
    <property type="nucleotide sequence ID" value="XM_001875783.1"/>
</dbReference>
<dbReference type="HOGENOM" id="CLU_009123_6_4_1"/>
<dbReference type="SUPFAM" id="SSF53098">
    <property type="entry name" value="Ribonuclease H-like"/>
    <property type="match status" value="1"/>
</dbReference>
<comment type="subcellular location">
    <subcellularLocation>
        <location evidence="1">Nucleus</location>
    </subcellularLocation>
</comment>
<gene>
    <name evidence="6" type="ORF">LACBIDRAFT_309052</name>
</gene>
<reference evidence="6 7" key="1">
    <citation type="journal article" date="2008" name="Nature">
        <title>The genome of Laccaria bicolor provides insights into mycorrhizal symbiosis.</title>
        <authorList>
            <person name="Martin F."/>
            <person name="Aerts A."/>
            <person name="Ahren D."/>
            <person name="Brun A."/>
            <person name="Danchin E.G.J."/>
            <person name="Duchaussoy F."/>
            <person name="Gibon J."/>
            <person name="Kohler A."/>
            <person name="Lindquist E."/>
            <person name="Pereda V."/>
            <person name="Salamov A."/>
            <person name="Shapiro H.J."/>
            <person name="Wuyts J."/>
            <person name="Blaudez D."/>
            <person name="Buee M."/>
            <person name="Brokstein P."/>
            <person name="Canbaeck B."/>
            <person name="Cohen D."/>
            <person name="Courty P.E."/>
            <person name="Coutinho P.M."/>
            <person name="Delaruelle C."/>
            <person name="Detter J.C."/>
            <person name="Deveau A."/>
            <person name="DiFazio S."/>
            <person name="Duplessis S."/>
            <person name="Fraissinet-Tachet L."/>
            <person name="Lucic E."/>
            <person name="Frey-Klett P."/>
            <person name="Fourrey C."/>
            <person name="Feussner I."/>
            <person name="Gay G."/>
            <person name="Grimwood J."/>
            <person name="Hoegger P.J."/>
            <person name="Jain P."/>
            <person name="Kilaru S."/>
            <person name="Labbe J."/>
            <person name="Lin Y.C."/>
            <person name="Legue V."/>
            <person name="Le Tacon F."/>
            <person name="Marmeisse R."/>
            <person name="Melayah D."/>
            <person name="Montanini B."/>
            <person name="Muratet M."/>
            <person name="Nehls U."/>
            <person name="Niculita-Hirzel H."/>
            <person name="Oudot-Le Secq M.P."/>
            <person name="Peter M."/>
            <person name="Quesneville H."/>
            <person name="Rajashekar B."/>
            <person name="Reich M."/>
            <person name="Rouhier N."/>
            <person name="Schmutz J."/>
            <person name="Yin T."/>
            <person name="Chalot M."/>
            <person name="Henrissat B."/>
            <person name="Kuees U."/>
            <person name="Lucas S."/>
            <person name="Van de Peer Y."/>
            <person name="Podila G.K."/>
            <person name="Polle A."/>
            <person name="Pukkila P.J."/>
            <person name="Richardson P.M."/>
            <person name="Rouze P."/>
            <person name="Sanders I.R."/>
            <person name="Stajich J.E."/>
            <person name="Tunlid A."/>
            <person name="Tuskan G."/>
            <person name="Grigoriev I.V."/>
        </authorList>
    </citation>
    <scope>NUCLEOTIDE SEQUENCE [LARGE SCALE GENOMIC DNA]</scope>
    <source>
        <strain evidence="7">S238N-H82 / ATCC MYA-4686</strain>
    </source>
</reference>
<name>B0CVF0_LACBS</name>
<dbReference type="GO" id="GO:0005634">
    <property type="term" value="C:nucleus"/>
    <property type="evidence" value="ECO:0007669"/>
    <property type="project" value="UniProtKB-SubCell"/>
</dbReference>
<dbReference type="InParanoid" id="B0CVF0"/>
<evidence type="ECO:0000256" key="4">
    <source>
        <dbReference type="ARBA" id="ARBA00022833"/>
    </source>
</evidence>
<dbReference type="KEGG" id="lbc:LACBIDRAFT_309052"/>
<dbReference type="EMBL" id="DS547093">
    <property type="protein sequence ID" value="EDR13320.1"/>
    <property type="molecule type" value="Genomic_DNA"/>
</dbReference>
<keyword evidence="4" id="KW-0862">Zinc</keyword>
<keyword evidence="2" id="KW-0479">Metal-binding</keyword>
<evidence type="ECO:0000256" key="5">
    <source>
        <dbReference type="ARBA" id="ARBA00023242"/>
    </source>
</evidence>
<dbReference type="GeneID" id="6071565"/>
<dbReference type="OrthoDB" id="2790258at2759"/>
<dbReference type="InterPro" id="IPR012337">
    <property type="entry name" value="RNaseH-like_sf"/>
</dbReference>
<dbReference type="GO" id="GO:0008270">
    <property type="term" value="F:zinc ion binding"/>
    <property type="evidence" value="ECO:0007669"/>
    <property type="project" value="UniProtKB-KW"/>
</dbReference>
<keyword evidence="3" id="KW-0863">Zinc-finger</keyword>
<organism evidence="7">
    <name type="scientific">Laccaria bicolor (strain S238N-H82 / ATCC MYA-4686)</name>
    <name type="common">Bicoloured deceiver</name>
    <name type="synonym">Laccaria laccata var. bicolor</name>
    <dbReference type="NCBI Taxonomy" id="486041"/>
    <lineage>
        <taxon>Eukaryota</taxon>
        <taxon>Fungi</taxon>
        <taxon>Dikarya</taxon>
        <taxon>Basidiomycota</taxon>
        <taxon>Agaricomycotina</taxon>
        <taxon>Agaricomycetes</taxon>
        <taxon>Agaricomycetidae</taxon>
        <taxon>Agaricales</taxon>
        <taxon>Agaricineae</taxon>
        <taxon>Hydnangiaceae</taxon>
        <taxon>Laccaria</taxon>
    </lineage>
</organism>
<evidence type="ECO:0000256" key="3">
    <source>
        <dbReference type="ARBA" id="ARBA00022771"/>
    </source>
</evidence>
<evidence type="ECO:0000313" key="7">
    <source>
        <dbReference type="Proteomes" id="UP000001194"/>
    </source>
</evidence>